<evidence type="ECO:0000313" key="1">
    <source>
        <dbReference type="EMBL" id="MFB9449291.1"/>
    </source>
</evidence>
<reference evidence="1 2" key="1">
    <citation type="submission" date="2024-09" db="EMBL/GenBank/DDBJ databases">
        <authorList>
            <person name="Sun Q."/>
            <person name="Mori K."/>
        </authorList>
    </citation>
    <scope>NUCLEOTIDE SEQUENCE [LARGE SCALE GENOMIC DNA]</scope>
    <source>
        <strain evidence="1 2">JCM 3307</strain>
    </source>
</reference>
<dbReference type="Proteomes" id="UP001589608">
    <property type="component" value="Unassembled WGS sequence"/>
</dbReference>
<comment type="caution">
    <text evidence="1">The sequence shown here is derived from an EMBL/GenBank/DDBJ whole genome shotgun (WGS) entry which is preliminary data.</text>
</comment>
<dbReference type="RefSeq" id="WP_246656264.1">
    <property type="nucleotide sequence ID" value="NZ_CP061913.1"/>
</dbReference>
<proteinExistence type="predicted"/>
<name>A0ABV5MKB9_9ACTN</name>
<accession>A0ABV5MKB9</accession>
<dbReference type="EMBL" id="JBHMCA010000065">
    <property type="protein sequence ID" value="MFB9449291.1"/>
    <property type="molecule type" value="Genomic_DNA"/>
</dbReference>
<sequence length="103" mass="11376">MLADELTVAHAAAAHAEALDVQIRVLRLRRAVLRAVAKRNSSPEEMELMHRIVQQSEAERHRLIHDFIDSTFGAVDANPGLVELLRAAVPDLPDDPTAEHVEA</sequence>
<protein>
    <submittedName>
        <fullName evidence="1">Uncharacterized protein</fullName>
    </submittedName>
</protein>
<organism evidence="1 2">
    <name type="scientific">Dactylosporangium vinaceum</name>
    <dbReference type="NCBI Taxonomy" id="53362"/>
    <lineage>
        <taxon>Bacteria</taxon>
        <taxon>Bacillati</taxon>
        <taxon>Actinomycetota</taxon>
        <taxon>Actinomycetes</taxon>
        <taxon>Micromonosporales</taxon>
        <taxon>Micromonosporaceae</taxon>
        <taxon>Dactylosporangium</taxon>
    </lineage>
</organism>
<gene>
    <name evidence="1" type="ORF">ACFFTR_39975</name>
</gene>
<keyword evidence="2" id="KW-1185">Reference proteome</keyword>
<evidence type="ECO:0000313" key="2">
    <source>
        <dbReference type="Proteomes" id="UP001589608"/>
    </source>
</evidence>